<sequence length="1150" mass="127870">MSSVFFDRDRIAEWLGEHTVAKARSVGPVTHVQWHGSTLSGEVQGTQPLPYKTRVRFRTDGGAPWAQGECSCPVGRNCKHVAALLFAELDYHDEMDHVTHVHLDDEGETARDLAREPVANPGSAAGVRPELVSWLERFRARAEAADADAQKASAPRTQTLAYRLTWSRFHMRHEVVLYRARCNPDGAIVEVAEPWGNVEAALLKQPKFVSDEDLSILRGLWLGRSREDFGQFILRGTSGAEMLQKLIATGRLFVDFTHGSGRDGPIPLSRGTDRPGRIEWEPLADERLRPVLCTEPRASMVLPTEPVWYVDGVANEAGIVQSSLPFQQLPDYLAMPPISLAEAPLVASVLREIAPELPLPPTHDASAIRVIDVDPVPVLTLNSHALPSATSKAGLRHSAAVELAGVSFDYEGVSINVDSSVTLVPMPGGDVIHIRRRYEAEKKRLLELRKTGLQKVPTSRVHASRLLPDTMLGLADAEAWSAFVNDSVPDLVSKGWRVTMAPEFRYNVIEIDAIEGTAHQAGDGWFDLEMGIRIGERNVRLEPLLADLFRRDRRWLSGALETIADDEPIELKTEENKRLRLRADRLKPVVRVLVDLFDALGGSLAEGAPLRVASVDAGRLEALNGTGRWQFRGEDSIRQLAQRLQAGPGLREVPVPRGLKAELRTYQQEGLNWMQFLREQDLAGVLADDMGLGKTVQTLAHILAEKEAGRLDRPALIVVPTTLVHNWREEARRFAPELKVLVLNGPQRKERFEQIGEHELILTTYALLWRDQKVLAGHDYHLLILDEAQYVKNATTKAAQAIRGLRARHRLCLTGTPLENHLGELWSQFDFLLPGFLGSQKDFTKRWRNPIEKNGDGVRRALLARRIRPFMLRRRKDEVARELPAKTTILCSVDLEGAQRDLYETVRTAMQEKVRAAVSAQGLARSHIIVLDALLKLRQVCCDPRLVRTLKAAGDAHETHDRTDRIEKGARAMRSAKLDLLLSMLPELIEEGRRVLLFSQFTGMLSLIAEALEEAAIPYVILTGDTADRVTPVERFQQGEVPLFLISLKAGGVGLNLTAADTVIHYDPWWNPAAENQATDRAHRLGQDKPVFVYKLIAAGSIEEKIVELQEQKAGLADSILSEDAAGAAKFSDDDLDALFAPMPEIESGR</sequence>
<keyword evidence="6" id="KW-0067">ATP-binding</keyword>
<dbReference type="Gene3D" id="3.40.50.300">
    <property type="entry name" value="P-loop containing nucleotide triphosphate hydrolases"/>
    <property type="match status" value="1"/>
</dbReference>
<dbReference type="SMART" id="SM00487">
    <property type="entry name" value="DEXDc"/>
    <property type="match status" value="1"/>
</dbReference>
<dbReference type="CDD" id="cd18012">
    <property type="entry name" value="DEXQc_arch_SWI2_SNF2"/>
    <property type="match status" value="1"/>
</dbReference>
<keyword evidence="2" id="KW-0862">Zinc</keyword>
<proteinExistence type="predicted"/>
<dbReference type="GO" id="GO:0008270">
    <property type="term" value="F:zinc ion binding"/>
    <property type="evidence" value="ECO:0007669"/>
    <property type="project" value="UniProtKB-KW"/>
</dbReference>
<reference evidence="6 7" key="1">
    <citation type="submission" date="2019-08" db="EMBL/GenBank/DDBJ databases">
        <authorList>
            <person name="Herpell B J."/>
        </authorList>
    </citation>
    <scope>NUCLEOTIDE SEQUENCE [LARGE SCALE GENOMIC DNA]</scope>
    <source>
        <strain evidence="7">Msb3</strain>
    </source>
</reference>
<evidence type="ECO:0000259" key="3">
    <source>
        <dbReference type="PROSITE" id="PS50966"/>
    </source>
</evidence>
<dbReference type="SUPFAM" id="SSF52540">
    <property type="entry name" value="P-loop containing nucleoside triphosphate hydrolases"/>
    <property type="match status" value="2"/>
</dbReference>
<dbReference type="GO" id="GO:0004386">
    <property type="term" value="F:helicase activity"/>
    <property type="evidence" value="ECO:0007669"/>
    <property type="project" value="UniProtKB-KW"/>
</dbReference>
<dbReference type="InterPro" id="IPR000330">
    <property type="entry name" value="SNF2_N"/>
</dbReference>
<dbReference type="KEGG" id="pdio:PDMSB3_1425.1"/>
<gene>
    <name evidence="6" type="ORF">PDMSB3_1425</name>
</gene>
<dbReference type="PROSITE" id="PS51192">
    <property type="entry name" value="HELICASE_ATP_BIND_1"/>
    <property type="match status" value="1"/>
</dbReference>
<dbReference type="InterPro" id="IPR014001">
    <property type="entry name" value="Helicase_ATP-bd"/>
</dbReference>
<dbReference type="Pfam" id="PF04434">
    <property type="entry name" value="SWIM"/>
    <property type="match status" value="1"/>
</dbReference>
<keyword evidence="1" id="KW-0378">Hydrolase</keyword>
<evidence type="ECO:0000313" key="6">
    <source>
        <dbReference type="EMBL" id="VVD32716.1"/>
    </source>
</evidence>
<feature type="domain" description="Helicase C-terminal" evidence="5">
    <location>
        <begin position="977"/>
        <end position="1137"/>
    </location>
</feature>
<dbReference type="EMBL" id="LR699554">
    <property type="protein sequence ID" value="VVD32716.1"/>
    <property type="molecule type" value="Genomic_DNA"/>
</dbReference>
<dbReference type="SMART" id="SM00490">
    <property type="entry name" value="HELICc"/>
    <property type="match status" value="1"/>
</dbReference>
<dbReference type="CDD" id="cd18793">
    <property type="entry name" value="SF2_C_SNF"/>
    <property type="match status" value="1"/>
</dbReference>
<dbReference type="PANTHER" id="PTHR10799">
    <property type="entry name" value="SNF2/RAD54 HELICASE FAMILY"/>
    <property type="match status" value="1"/>
</dbReference>
<feature type="domain" description="SWIM-type" evidence="3">
    <location>
        <begin position="51"/>
        <end position="89"/>
    </location>
</feature>
<evidence type="ECO:0000259" key="4">
    <source>
        <dbReference type="PROSITE" id="PS51192"/>
    </source>
</evidence>
<dbReference type="InterPro" id="IPR049730">
    <property type="entry name" value="SNF2/RAD54-like_C"/>
</dbReference>
<dbReference type="Pfam" id="PF00176">
    <property type="entry name" value="SNF2-rel_dom"/>
    <property type="match status" value="1"/>
</dbReference>
<keyword evidence="2" id="KW-0863">Zinc-finger</keyword>
<dbReference type="Proteomes" id="UP000325811">
    <property type="component" value="Chromosome II"/>
</dbReference>
<dbReference type="PROSITE" id="PS51194">
    <property type="entry name" value="HELICASE_CTER"/>
    <property type="match status" value="1"/>
</dbReference>
<evidence type="ECO:0000256" key="1">
    <source>
        <dbReference type="ARBA" id="ARBA00022801"/>
    </source>
</evidence>
<dbReference type="Gene3D" id="3.40.50.10810">
    <property type="entry name" value="Tandem AAA-ATPase domain"/>
    <property type="match status" value="1"/>
</dbReference>
<dbReference type="InterPro" id="IPR038718">
    <property type="entry name" value="SNF2-like_sf"/>
</dbReference>
<dbReference type="InterPro" id="IPR007527">
    <property type="entry name" value="Znf_SWIM"/>
</dbReference>
<evidence type="ECO:0000259" key="5">
    <source>
        <dbReference type="PROSITE" id="PS51194"/>
    </source>
</evidence>
<keyword evidence="7" id="KW-1185">Reference proteome</keyword>
<evidence type="ECO:0000256" key="2">
    <source>
        <dbReference type="PROSITE-ProRule" id="PRU00325"/>
    </source>
</evidence>
<name>A0A5Q4ZLM9_9BURK</name>
<dbReference type="InterPro" id="IPR027417">
    <property type="entry name" value="P-loop_NTPase"/>
</dbReference>
<evidence type="ECO:0000313" key="7">
    <source>
        <dbReference type="Proteomes" id="UP000325811"/>
    </source>
</evidence>
<feature type="domain" description="Helicase ATP-binding" evidence="4">
    <location>
        <begin position="675"/>
        <end position="835"/>
    </location>
</feature>
<protein>
    <submittedName>
        <fullName evidence="6">DNA/RNA helicase, superfamily II, SNF2 family</fullName>
    </submittedName>
</protein>
<dbReference type="GO" id="GO:0005524">
    <property type="term" value="F:ATP binding"/>
    <property type="evidence" value="ECO:0007669"/>
    <property type="project" value="InterPro"/>
</dbReference>
<dbReference type="AlphaFoldDB" id="A0A5Q4ZLM9"/>
<keyword evidence="2" id="KW-0479">Metal-binding</keyword>
<organism evidence="6 7">
    <name type="scientific">Paraburkholderia dioscoreae</name>
    <dbReference type="NCBI Taxonomy" id="2604047"/>
    <lineage>
        <taxon>Bacteria</taxon>
        <taxon>Pseudomonadati</taxon>
        <taxon>Pseudomonadota</taxon>
        <taxon>Betaproteobacteria</taxon>
        <taxon>Burkholderiales</taxon>
        <taxon>Burkholderiaceae</taxon>
        <taxon>Paraburkholderia</taxon>
    </lineage>
</organism>
<dbReference type="PROSITE" id="PS50966">
    <property type="entry name" value="ZF_SWIM"/>
    <property type="match status" value="1"/>
</dbReference>
<accession>A0A5Q4ZLM9</accession>
<keyword evidence="6" id="KW-0547">Nucleotide-binding</keyword>
<keyword evidence="6" id="KW-0347">Helicase</keyword>
<dbReference type="Pfam" id="PF00271">
    <property type="entry name" value="Helicase_C"/>
    <property type="match status" value="1"/>
</dbReference>
<dbReference type="InterPro" id="IPR001650">
    <property type="entry name" value="Helicase_C-like"/>
</dbReference>
<dbReference type="GO" id="GO:0016787">
    <property type="term" value="F:hydrolase activity"/>
    <property type="evidence" value="ECO:0007669"/>
    <property type="project" value="UniProtKB-KW"/>
</dbReference>
<dbReference type="RefSeq" id="WP_165188274.1">
    <property type="nucleotide sequence ID" value="NZ_LR699554.1"/>
</dbReference>